<comment type="caution">
    <text evidence="2">The sequence shown here is derived from an EMBL/GenBank/DDBJ whole genome shotgun (WGS) entry which is preliminary data.</text>
</comment>
<evidence type="ECO:0000313" key="3">
    <source>
        <dbReference type="Proteomes" id="UP000518300"/>
    </source>
</evidence>
<organism evidence="2 3">
    <name type="scientific">Pyxidicoccus fallax</name>
    <dbReference type="NCBI Taxonomy" id="394095"/>
    <lineage>
        <taxon>Bacteria</taxon>
        <taxon>Pseudomonadati</taxon>
        <taxon>Myxococcota</taxon>
        <taxon>Myxococcia</taxon>
        <taxon>Myxococcales</taxon>
        <taxon>Cystobacterineae</taxon>
        <taxon>Myxococcaceae</taxon>
        <taxon>Pyxidicoccus</taxon>
    </lineage>
</organism>
<evidence type="ECO:0000313" key="2">
    <source>
        <dbReference type="EMBL" id="NMO18349.1"/>
    </source>
</evidence>
<dbReference type="Proteomes" id="UP000518300">
    <property type="component" value="Unassembled WGS sequence"/>
</dbReference>
<accession>A0A848LKV6</accession>
<keyword evidence="3" id="KW-1185">Reference proteome</keyword>
<protein>
    <submittedName>
        <fullName evidence="2">Uncharacterized protein</fullName>
    </submittedName>
</protein>
<dbReference type="EMBL" id="JABBJJ010000133">
    <property type="protein sequence ID" value="NMO18349.1"/>
    <property type="molecule type" value="Genomic_DNA"/>
</dbReference>
<dbReference type="RefSeq" id="WP_169347618.1">
    <property type="nucleotide sequence ID" value="NZ_JABBJJ010000133.1"/>
</dbReference>
<feature type="region of interest" description="Disordered" evidence="1">
    <location>
        <begin position="1"/>
        <end position="25"/>
    </location>
</feature>
<sequence length="140" mass="15633">MAEQKHLQFKQTTIPHLDSKGTEGGKCLYKHPPLEKSKVGYVPNNSCSYRWQALKQALSNQSLYTPKKGTPRDSNTWELLFRGGSAQKTSKIPGARPSTDNKSLYFLEVPHPKEGDWEVSETNANWNAAPAHLGDVRPQG</sequence>
<gene>
    <name evidence="2" type="ORF">HG543_26325</name>
</gene>
<proteinExistence type="predicted"/>
<name>A0A848LKV6_9BACT</name>
<evidence type="ECO:0000256" key="1">
    <source>
        <dbReference type="SAM" id="MobiDB-lite"/>
    </source>
</evidence>
<reference evidence="2 3" key="1">
    <citation type="submission" date="2020-04" db="EMBL/GenBank/DDBJ databases">
        <title>Draft genome of Pyxidicoccus fallax type strain.</title>
        <authorList>
            <person name="Whitworth D.E."/>
        </authorList>
    </citation>
    <scope>NUCLEOTIDE SEQUENCE [LARGE SCALE GENOMIC DNA]</scope>
    <source>
        <strain evidence="2 3">DSM 14698</strain>
    </source>
</reference>
<dbReference type="AlphaFoldDB" id="A0A848LKV6"/>